<feature type="transmembrane region" description="Helical" evidence="1">
    <location>
        <begin position="220"/>
        <end position="239"/>
    </location>
</feature>
<feature type="transmembrane region" description="Helical" evidence="1">
    <location>
        <begin position="43"/>
        <end position="64"/>
    </location>
</feature>
<protein>
    <recommendedName>
        <fullName evidence="4">ABC transporter permease</fullName>
    </recommendedName>
</protein>
<keyword evidence="1" id="KW-1133">Transmembrane helix</keyword>
<reference evidence="2 3" key="1">
    <citation type="journal article" date="2014" name="Int. J. Syst. Evol. Microbiol.">
        <title>Complete genome sequence of Corynebacterium casei LMG S-19264T (=DSM 44701T), isolated from a smear-ripened cheese.</title>
        <authorList>
            <consortium name="US DOE Joint Genome Institute (JGI-PGF)"/>
            <person name="Walter F."/>
            <person name="Albersmeier A."/>
            <person name="Kalinowski J."/>
            <person name="Ruckert C."/>
        </authorList>
    </citation>
    <scope>NUCLEOTIDE SEQUENCE [LARGE SCALE GENOMIC DNA]</scope>
    <source>
        <strain evidence="2 3">CCM 8669</strain>
    </source>
</reference>
<dbReference type="RefSeq" id="WP_188360327.1">
    <property type="nucleotide sequence ID" value="NZ_BMDC01000004.1"/>
</dbReference>
<dbReference type="AlphaFoldDB" id="A0A917IXZ5"/>
<evidence type="ECO:0000313" key="3">
    <source>
        <dbReference type="Proteomes" id="UP000600171"/>
    </source>
</evidence>
<keyword evidence="1" id="KW-0472">Membrane</keyword>
<keyword evidence="1" id="KW-0812">Transmembrane</keyword>
<evidence type="ECO:0000256" key="1">
    <source>
        <dbReference type="SAM" id="Phobius"/>
    </source>
</evidence>
<dbReference type="EMBL" id="BMDC01000004">
    <property type="protein sequence ID" value="GGH66679.1"/>
    <property type="molecule type" value="Genomic_DNA"/>
</dbReference>
<feature type="transmembrane region" description="Helical" evidence="1">
    <location>
        <begin position="275"/>
        <end position="294"/>
    </location>
</feature>
<evidence type="ECO:0000313" key="2">
    <source>
        <dbReference type="EMBL" id="GGH66679.1"/>
    </source>
</evidence>
<gene>
    <name evidence="2" type="ORF">GCM10007359_21070</name>
</gene>
<accession>A0A917IXZ5</accession>
<keyword evidence="3" id="KW-1185">Reference proteome</keyword>
<feature type="transmembrane region" description="Helical" evidence="1">
    <location>
        <begin position="148"/>
        <end position="169"/>
    </location>
</feature>
<comment type="caution">
    <text evidence="2">The sequence shown here is derived from an EMBL/GenBank/DDBJ whole genome shotgun (WGS) entry which is preliminary data.</text>
</comment>
<name>A0A917IXZ5_9MICC</name>
<feature type="transmembrane region" description="Helical" evidence="1">
    <location>
        <begin position="189"/>
        <end position="213"/>
    </location>
</feature>
<dbReference type="Proteomes" id="UP000600171">
    <property type="component" value="Unassembled WGS sequence"/>
</dbReference>
<organism evidence="2 3">
    <name type="scientific">Rothia aerolata</name>
    <dbReference type="NCBI Taxonomy" id="1812262"/>
    <lineage>
        <taxon>Bacteria</taxon>
        <taxon>Bacillati</taxon>
        <taxon>Actinomycetota</taxon>
        <taxon>Actinomycetes</taxon>
        <taxon>Micrococcales</taxon>
        <taxon>Micrococcaceae</taxon>
        <taxon>Rothia</taxon>
    </lineage>
</organism>
<evidence type="ECO:0008006" key="4">
    <source>
        <dbReference type="Google" id="ProtNLM"/>
    </source>
</evidence>
<proteinExistence type="predicted"/>
<sequence length="300" mass="33094">MSLAVSTPPTTNPAHSQFADKKLGLFGVLRSEFLKFRTLTTNWVMTIVIAVVMIGFALIMGLSINSFMDMMKSSAEEMMGPGGNPSNAVDMNQLVDYAYRLGGMGLDMGNMLVGSVAVVFVGSEYATRSMQTTTTAVPRRSMVFFAKMLVLTIYTFVLGFVLAAISYWAGHMVLYQEIKDAATFETGVVWNWVAVAIYFVFMAWMGLGFGFLLRNNAGGIMMVVAIMLILPIIFTLMALSDWQWVTDLSKYLPQNLGTEMTAYTVADGSMKQAEAGGWFALWALIPALLGYLRFRFTDSK</sequence>